<evidence type="ECO:0000259" key="2">
    <source>
        <dbReference type="PROSITE" id="PS50003"/>
    </source>
</evidence>
<feature type="compositionally biased region" description="Basic and acidic residues" evidence="1">
    <location>
        <begin position="179"/>
        <end position="189"/>
    </location>
</feature>
<organism evidence="3 4">
    <name type="scientific">Durusdinium trenchii</name>
    <dbReference type="NCBI Taxonomy" id="1381693"/>
    <lineage>
        <taxon>Eukaryota</taxon>
        <taxon>Sar</taxon>
        <taxon>Alveolata</taxon>
        <taxon>Dinophyceae</taxon>
        <taxon>Suessiales</taxon>
        <taxon>Symbiodiniaceae</taxon>
        <taxon>Durusdinium</taxon>
    </lineage>
</organism>
<dbReference type="CDD" id="cd00821">
    <property type="entry name" value="PH"/>
    <property type="match status" value="1"/>
</dbReference>
<feature type="compositionally biased region" description="Acidic residues" evidence="1">
    <location>
        <begin position="26"/>
        <end position="37"/>
    </location>
</feature>
<feature type="domain" description="PH" evidence="2">
    <location>
        <begin position="40"/>
        <end position="156"/>
    </location>
</feature>
<dbReference type="GO" id="GO:0016301">
    <property type="term" value="F:kinase activity"/>
    <property type="evidence" value="ECO:0007669"/>
    <property type="project" value="UniProtKB-KW"/>
</dbReference>
<dbReference type="Proteomes" id="UP001642464">
    <property type="component" value="Unassembled WGS sequence"/>
</dbReference>
<protein>
    <submittedName>
        <fullName evidence="3">cGMP-dependent protein kinase</fullName>
    </submittedName>
</protein>
<name>A0ABP0NVS4_9DINO</name>
<dbReference type="SMART" id="SM00233">
    <property type="entry name" value="PH"/>
    <property type="match status" value="1"/>
</dbReference>
<sequence>MSEVEFSNLEDDGESEFAGNAAELTGEQEEAIDKAEEEVGETLSGWLQKLQKGYGGTKRYRKCWFVLSTSPDGTGEWTLSHYEHGTNMREFVGAERLAQGERKVTDVSNIQKILFVGNKGNKFEIIHKDKRPGMVLRAANVDVCKRWVYAILRIKDELDKPDEPKSPVNGGKVAPYSLKPEKVDKRRERESVKMTNTFLNDSAVFMESARSFATNARANRNIGKTLGRQGRGTRGTRAVPGVGGIGGARPPGAKPVSQHSSFEDDDVEEFDSLLPPPPGGDASHTGGLSSVDDIYGTKTEEGEFDQESYAATAREKTKKSGGGGLFCKKKASSKPKLTAKLHKVPEGFASPGDKVRLAEPPIAKKYDRTLEKQKPKGKGKPEYDMLGASATVGRAEKKRNSFKFLSKTAERKANTIVGDETLKRKKEMNSG</sequence>
<comment type="caution">
    <text evidence="3">The sequence shown here is derived from an EMBL/GenBank/DDBJ whole genome shotgun (WGS) entry which is preliminary data.</text>
</comment>
<feature type="region of interest" description="Disordered" evidence="1">
    <location>
        <begin position="345"/>
        <end position="385"/>
    </location>
</feature>
<evidence type="ECO:0000313" key="3">
    <source>
        <dbReference type="EMBL" id="CAK9066594.1"/>
    </source>
</evidence>
<evidence type="ECO:0000256" key="1">
    <source>
        <dbReference type="SAM" id="MobiDB-lite"/>
    </source>
</evidence>
<reference evidence="3 4" key="1">
    <citation type="submission" date="2024-02" db="EMBL/GenBank/DDBJ databases">
        <authorList>
            <person name="Chen Y."/>
            <person name="Shah S."/>
            <person name="Dougan E. K."/>
            <person name="Thang M."/>
            <person name="Chan C."/>
        </authorList>
    </citation>
    <scope>NUCLEOTIDE SEQUENCE [LARGE SCALE GENOMIC DNA]</scope>
</reference>
<keyword evidence="4" id="KW-1185">Reference proteome</keyword>
<feature type="region of interest" description="Disordered" evidence="1">
    <location>
        <begin position="159"/>
        <end position="189"/>
    </location>
</feature>
<gene>
    <name evidence="3" type="ORF">SCF082_LOCUS33866</name>
</gene>
<keyword evidence="3" id="KW-0808">Transferase</keyword>
<feature type="region of interest" description="Disordered" evidence="1">
    <location>
        <begin position="224"/>
        <end position="333"/>
    </location>
</feature>
<dbReference type="SUPFAM" id="SSF50729">
    <property type="entry name" value="PH domain-like"/>
    <property type="match status" value="1"/>
</dbReference>
<feature type="non-terminal residue" evidence="3">
    <location>
        <position position="431"/>
    </location>
</feature>
<accession>A0ABP0NVS4</accession>
<dbReference type="PROSITE" id="PS50003">
    <property type="entry name" value="PH_DOMAIN"/>
    <property type="match status" value="1"/>
</dbReference>
<keyword evidence="3" id="KW-0418">Kinase</keyword>
<feature type="compositionally biased region" description="Basic and acidic residues" evidence="1">
    <location>
        <begin position="353"/>
        <end position="383"/>
    </location>
</feature>
<proteinExistence type="predicted"/>
<feature type="region of interest" description="Disordered" evidence="1">
    <location>
        <begin position="1"/>
        <end position="37"/>
    </location>
</feature>
<dbReference type="Gene3D" id="2.30.29.30">
    <property type="entry name" value="Pleckstrin-homology domain (PH domain)/Phosphotyrosine-binding domain (PTB)"/>
    <property type="match status" value="1"/>
</dbReference>
<evidence type="ECO:0000313" key="4">
    <source>
        <dbReference type="Proteomes" id="UP001642464"/>
    </source>
</evidence>
<dbReference type="InterPro" id="IPR001849">
    <property type="entry name" value="PH_domain"/>
</dbReference>
<dbReference type="EMBL" id="CAXAMM010030508">
    <property type="protein sequence ID" value="CAK9066594.1"/>
    <property type="molecule type" value="Genomic_DNA"/>
</dbReference>
<dbReference type="Pfam" id="PF00169">
    <property type="entry name" value="PH"/>
    <property type="match status" value="1"/>
</dbReference>
<dbReference type="InterPro" id="IPR011993">
    <property type="entry name" value="PH-like_dom_sf"/>
</dbReference>